<dbReference type="Proteomes" id="UP001059480">
    <property type="component" value="Unassembled WGS sequence"/>
</dbReference>
<reference evidence="2" key="1">
    <citation type="submission" date="2022-07" db="EMBL/GenBank/DDBJ databases">
        <authorList>
            <person name="Jung M.-Y."/>
            <person name="Lee M."/>
        </authorList>
    </citation>
    <scope>NUCLEOTIDE SEQUENCE</scope>
    <source>
        <strain evidence="2">S8</strain>
    </source>
</reference>
<feature type="transmembrane region" description="Helical" evidence="1">
    <location>
        <begin position="57"/>
        <end position="79"/>
    </location>
</feature>
<proteinExistence type="predicted"/>
<organism evidence="2 3">
    <name type="scientific">Granulicatella seriolae</name>
    <dbReference type="NCBI Taxonomy" id="2967226"/>
    <lineage>
        <taxon>Bacteria</taxon>
        <taxon>Bacillati</taxon>
        <taxon>Bacillota</taxon>
        <taxon>Bacilli</taxon>
        <taxon>Lactobacillales</taxon>
        <taxon>Carnobacteriaceae</taxon>
        <taxon>Granulicatella</taxon>
    </lineage>
</organism>
<evidence type="ECO:0000313" key="3">
    <source>
        <dbReference type="Proteomes" id="UP001059480"/>
    </source>
</evidence>
<gene>
    <name evidence="2" type="ORF">NPA36_08005</name>
</gene>
<evidence type="ECO:0000256" key="1">
    <source>
        <dbReference type="SAM" id="Phobius"/>
    </source>
</evidence>
<dbReference type="Pfam" id="PF06182">
    <property type="entry name" value="ABC2_membrane_6"/>
    <property type="match status" value="1"/>
</dbReference>
<feature type="transmembrane region" description="Helical" evidence="1">
    <location>
        <begin position="191"/>
        <end position="211"/>
    </location>
</feature>
<dbReference type="InterPro" id="IPR010390">
    <property type="entry name" value="ABC-2_transporter-like"/>
</dbReference>
<comment type="caution">
    <text evidence="2">The sequence shown here is derived from an EMBL/GenBank/DDBJ whole genome shotgun (WGS) entry which is preliminary data.</text>
</comment>
<name>A0ABT1WPM1_9LACT</name>
<reference evidence="2" key="3">
    <citation type="journal article" date="2023" name="Microbiol. Resour. Announc.">
        <title>Draft Genome Sequence of Granulicatella sp. Strain S8, Isolated from a Marine Fish, Seriola quinqueradiata.</title>
        <authorList>
            <person name="Lee M."/>
            <person name="Farooq A."/>
            <person name="Jeong J.B."/>
            <person name="Jung M.Y."/>
        </authorList>
    </citation>
    <scope>NUCLEOTIDE SEQUENCE</scope>
    <source>
        <strain evidence="2">S8</strain>
    </source>
</reference>
<protein>
    <submittedName>
        <fullName evidence="2">ABC-2 family transporter protein</fullName>
    </submittedName>
</protein>
<keyword evidence="1" id="KW-1133">Transmembrane helix</keyword>
<keyword evidence="3" id="KW-1185">Reference proteome</keyword>
<dbReference type="PANTHER" id="PTHR36833:SF1">
    <property type="entry name" value="INTEGRAL MEMBRANE TRANSPORT PROTEIN"/>
    <property type="match status" value="1"/>
</dbReference>
<keyword evidence="1" id="KW-0472">Membrane</keyword>
<accession>A0ABT1WPM1</accession>
<evidence type="ECO:0000313" key="2">
    <source>
        <dbReference type="EMBL" id="MCQ9210493.1"/>
    </source>
</evidence>
<feature type="transmembrane region" description="Helical" evidence="1">
    <location>
        <begin position="100"/>
        <end position="126"/>
    </location>
</feature>
<dbReference type="EMBL" id="JANHNZ010000008">
    <property type="protein sequence ID" value="MCQ9210493.1"/>
    <property type="molecule type" value="Genomic_DNA"/>
</dbReference>
<dbReference type="RefSeq" id="WP_256945602.1">
    <property type="nucleotide sequence ID" value="NZ_JANHNZ010000008.1"/>
</dbReference>
<sequence length="257" mass="29412">MFYWKLFLMNLKSNYTYKKNFWIQTGMMFINNLFFLIYWLFFFSLFKSDTFQLGDIFYIYSVVYTGFGLTQLFFGNLTNISDIISSGKLDYYLTKPKNPLLHLLISKSSTVAFGDIIYGLMAFVLVMMRDFNVLAIPIWLGVCILVAIIIASYYIILGSFAFILGNSKSVSDIGGNALIMFAAYPQIKISFWMRVTLSTLIPSIIISLYPLNVLKNANVIDGLYLLGFAVLISTVAYAFFMYGLTRYESSNSFNQNM</sequence>
<feature type="transmembrane region" description="Helical" evidence="1">
    <location>
        <begin position="223"/>
        <end position="244"/>
    </location>
</feature>
<feature type="transmembrane region" description="Helical" evidence="1">
    <location>
        <begin position="138"/>
        <end position="164"/>
    </location>
</feature>
<feature type="transmembrane region" description="Helical" evidence="1">
    <location>
        <begin position="21"/>
        <end position="45"/>
    </location>
</feature>
<keyword evidence="1" id="KW-0812">Transmembrane</keyword>
<dbReference type="PANTHER" id="PTHR36833">
    <property type="entry name" value="SLR0610 PROTEIN-RELATED"/>
    <property type="match status" value="1"/>
</dbReference>
<reference evidence="2" key="2">
    <citation type="journal article" date="2023" name="Curr. Microbiol.">
        <title>Granulicatella seriolae sp. nov., a Novel Facultative Anaerobe Isolated from Yellowtail Marine Fish.</title>
        <authorList>
            <person name="Lee M."/>
            <person name="Choi Y.J."/>
            <person name="Farooq A."/>
            <person name="Jeong J.B."/>
            <person name="Jung M.Y."/>
        </authorList>
    </citation>
    <scope>NUCLEOTIDE SEQUENCE</scope>
    <source>
        <strain evidence="2">S8</strain>
    </source>
</reference>